<dbReference type="AlphaFoldDB" id="A0A7S9LQR1"/>
<gene>
    <name evidence="3" type="ORF">I0K15_15840</name>
</gene>
<evidence type="ECO:0000256" key="1">
    <source>
        <dbReference type="ARBA" id="ARBA00005254"/>
    </source>
</evidence>
<dbReference type="EMBL" id="CP064942">
    <property type="protein sequence ID" value="QPH53245.1"/>
    <property type="molecule type" value="Genomic_DNA"/>
</dbReference>
<name>A0A7S9LQR1_9RHOB</name>
<dbReference type="NCBIfam" id="NF006108">
    <property type="entry name" value="PRK08259.1"/>
    <property type="match status" value="1"/>
</dbReference>
<dbReference type="PANTHER" id="PTHR43802">
    <property type="entry name" value="ENOYL-COA HYDRATASE"/>
    <property type="match status" value="1"/>
</dbReference>
<dbReference type="InterPro" id="IPR018376">
    <property type="entry name" value="Enoyl-CoA_hyd/isom_CS"/>
</dbReference>
<comment type="similarity">
    <text evidence="1 2">Belongs to the enoyl-CoA hydratase/isomerase family.</text>
</comment>
<reference evidence="3 4" key="1">
    <citation type="submission" date="2020-11" db="EMBL/GenBank/DDBJ databases">
        <title>Description of Pontivivens ytuae sp. nov. isolated from deep sea sediment of Mariana Trench.</title>
        <authorList>
            <person name="Wang Z."/>
            <person name="Sun Q.-L."/>
            <person name="Xu X.-D."/>
            <person name="Tang Y.-Z."/>
            <person name="Zhang J."/>
        </authorList>
    </citation>
    <scope>NUCLEOTIDE SEQUENCE [LARGE SCALE GENOMIC DNA]</scope>
    <source>
        <strain evidence="3 4">MT2928</strain>
    </source>
</reference>
<evidence type="ECO:0000313" key="4">
    <source>
        <dbReference type="Proteomes" id="UP000594800"/>
    </source>
</evidence>
<dbReference type="Gene3D" id="1.10.287.2460">
    <property type="match status" value="1"/>
</dbReference>
<proteinExistence type="inferred from homology"/>
<dbReference type="GO" id="GO:0003824">
    <property type="term" value="F:catalytic activity"/>
    <property type="evidence" value="ECO:0007669"/>
    <property type="project" value="InterPro"/>
</dbReference>
<dbReference type="CDD" id="cd06558">
    <property type="entry name" value="crotonase-like"/>
    <property type="match status" value="1"/>
</dbReference>
<dbReference type="RefSeq" id="WP_196102456.1">
    <property type="nucleotide sequence ID" value="NZ_CP064942.1"/>
</dbReference>
<accession>A0A7S9LQR1</accession>
<dbReference type="Gene3D" id="3.90.226.10">
    <property type="entry name" value="2-enoyl-CoA Hydratase, Chain A, domain 1"/>
    <property type="match status" value="1"/>
</dbReference>
<dbReference type="PANTHER" id="PTHR43802:SF1">
    <property type="entry name" value="IP11341P-RELATED"/>
    <property type="match status" value="1"/>
</dbReference>
<dbReference type="PROSITE" id="PS00166">
    <property type="entry name" value="ENOYL_COA_HYDRATASE"/>
    <property type="match status" value="1"/>
</dbReference>
<dbReference type="KEGG" id="poz:I0K15_15840"/>
<keyword evidence="4" id="KW-1185">Reference proteome</keyword>
<protein>
    <submittedName>
        <fullName evidence="3">Crotonase/enoyl-CoA hydratase family protein</fullName>
    </submittedName>
</protein>
<dbReference type="Proteomes" id="UP000594800">
    <property type="component" value="Chromosome"/>
</dbReference>
<sequence>MSVRVEEDGDVWTVILDRPEARNAVDPEHAEALHDAFVRFEKSDAKAAVFWGAGGAFCAGWDLKYAATLSDPERFDRDVAAPLAFRDDPLQPGPMGPSRLELSKPVIAAVEGPAVAGGMELALWADVRIMAETAYVGVYCRRWGVSLVDGGTVRLPRLVGQGRALEIALTGRKVEAEECLRIGLCERVVPEGEARAAAEAMAHEIARFSQGAMRADRRSIIAGQGLSERDALRAEWERGAAAIRDEGVAGAARFAGGKGRGGDFGEI</sequence>
<dbReference type="Pfam" id="PF00378">
    <property type="entry name" value="ECH_1"/>
    <property type="match status" value="1"/>
</dbReference>
<dbReference type="SUPFAM" id="SSF52096">
    <property type="entry name" value="ClpP/crotonase"/>
    <property type="match status" value="1"/>
</dbReference>
<evidence type="ECO:0000256" key="2">
    <source>
        <dbReference type="RuleBase" id="RU003707"/>
    </source>
</evidence>
<dbReference type="InterPro" id="IPR029045">
    <property type="entry name" value="ClpP/crotonase-like_dom_sf"/>
</dbReference>
<organism evidence="3 4">
    <name type="scientific">Pontivivens ytuae</name>
    <dbReference type="NCBI Taxonomy" id="2789856"/>
    <lineage>
        <taxon>Bacteria</taxon>
        <taxon>Pseudomonadati</taxon>
        <taxon>Pseudomonadota</taxon>
        <taxon>Alphaproteobacteria</taxon>
        <taxon>Rhodobacterales</taxon>
        <taxon>Paracoccaceae</taxon>
        <taxon>Pontivivens</taxon>
    </lineage>
</organism>
<evidence type="ECO:0000313" key="3">
    <source>
        <dbReference type="EMBL" id="QPH53245.1"/>
    </source>
</evidence>
<dbReference type="InterPro" id="IPR001753">
    <property type="entry name" value="Enoyl-CoA_hydra/iso"/>
</dbReference>